<proteinExistence type="predicted"/>
<name>A0A507D3Q9_9FUNG</name>
<evidence type="ECO:0000313" key="2">
    <source>
        <dbReference type="EMBL" id="TPX46102.1"/>
    </source>
</evidence>
<reference evidence="3 4" key="1">
    <citation type="journal article" date="2019" name="Sci. Rep.">
        <title>Comparative genomics of chytrid fungi reveal insights into the obligate biotrophic and pathogenic lifestyle of Synchytrium endobioticum.</title>
        <authorList>
            <person name="van de Vossenberg B.T.L.H."/>
            <person name="Warris S."/>
            <person name="Nguyen H.D.T."/>
            <person name="van Gent-Pelzer M.P.E."/>
            <person name="Joly D.L."/>
            <person name="van de Geest H.C."/>
            <person name="Bonants P.J.M."/>
            <person name="Smith D.S."/>
            <person name="Levesque C.A."/>
            <person name="van der Lee T.A.J."/>
        </authorList>
    </citation>
    <scope>NUCLEOTIDE SEQUENCE [LARGE SCALE GENOMIC DNA]</scope>
    <source>
        <strain evidence="1 4">LEV6574</strain>
        <strain evidence="2 3">MB42</strain>
    </source>
</reference>
<evidence type="ECO:0000313" key="4">
    <source>
        <dbReference type="Proteomes" id="UP000320475"/>
    </source>
</evidence>
<dbReference type="AlphaFoldDB" id="A0A507D3Q9"/>
<dbReference type="SUPFAM" id="SSF48371">
    <property type="entry name" value="ARM repeat"/>
    <property type="match status" value="1"/>
</dbReference>
<accession>A0A507D3Q9</accession>
<keyword evidence="3" id="KW-1185">Reference proteome</keyword>
<evidence type="ECO:0000313" key="1">
    <source>
        <dbReference type="EMBL" id="TPX39477.1"/>
    </source>
</evidence>
<dbReference type="EMBL" id="QEAN01000143">
    <property type="protein sequence ID" value="TPX46102.1"/>
    <property type="molecule type" value="Genomic_DNA"/>
</dbReference>
<gene>
    <name evidence="1" type="ORF">SeLEV6574_g07177</name>
    <name evidence="2" type="ORF">SeMB42_g03819</name>
</gene>
<evidence type="ECO:0000313" key="3">
    <source>
        <dbReference type="Proteomes" id="UP000317494"/>
    </source>
</evidence>
<dbReference type="Proteomes" id="UP000320475">
    <property type="component" value="Unassembled WGS sequence"/>
</dbReference>
<comment type="caution">
    <text evidence="2">The sequence shown here is derived from an EMBL/GenBank/DDBJ whole genome shotgun (WGS) entry which is preliminary data.</text>
</comment>
<dbReference type="Proteomes" id="UP000317494">
    <property type="component" value="Unassembled WGS sequence"/>
</dbReference>
<dbReference type="InterPro" id="IPR016024">
    <property type="entry name" value="ARM-type_fold"/>
</dbReference>
<dbReference type="VEuPathDB" id="FungiDB:SeMB42_g03819"/>
<organism evidence="2 3">
    <name type="scientific">Synchytrium endobioticum</name>
    <dbReference type="NCBI Taxonomy" id="286115"/>
    <lineage>
        <taxon>Eukaryota</taxon>
        <taxon>Fungi</taxon>
        <taxon>Fungi incertae sedis</taxon>
        <taxon>Chytridiomycota</taxon>
        <taxon>Chytridiomycota incertae sedis</taxon>
        <taxon>Chytridiomycetes</taxon>
        <taxon>Synchytriales</taxon>
        <taxon>Synchytriaceae</taxon>
        <taxon>Synchytrium</taxon>
    </lineage>
</organism>
<dbReference type="EMBL" id="QEAM01000475">
    <property type="protein sequence ID" value="TPX39477.1"/>
    <property type="molecule type" value="Genomic_DNA"/>
</dbReference>
<protein>
    <submittedName>
        <fullName evidence="2">Uncharacterized protein</fullName>
    </submittedName>
</protein>
<sequence>MRRVINYRVLQYHIASEVCNLVLLDNAIANRDFRSIAQLLQSEAVEVVDVSSMMDLAEKVFASSNAVSQCTDASKDVSKLYVDASICAWLRSSLDAFALNASNIAFCCKLLVTISHLLGRSIVYLRIRVKQAAQLFKALNELMIAASKSLARVSHPNLLLPLLKIADIVIPYVDTMKITNIVWKMILTTTPKISSKLQHDVLRRILCGLQYAVQGFEVLQPESTQFTAERYAQAMTSYNLKLALKLVKVHSGCMVTKGVLNADAVELLSLMSMAIHNQPLAAKSIDEAFFSSLLQAIDIDTTQMMTQLENKSALVQLHIMRISVKLQSSQPLPMIKLLFKSLKQLMSEESRHKPYVYNETLLATVNLVSRNWRTLEPVLFGTMLETDSPVVAMFCVDCLDSVLSESPTLKRQYQTIIQTLLGRLTQKDTIVSRLQTLYKRIYNNCSVNSEETVDLSRSCRQMVFMGTRITNELQELLTKSLDVITQREEYILVFECLALSSVKDAKVVEAAVHTLDLLDRGDVLAISAICKFLEEANLHHALLRKTLMTLTTLVQSETVLSICRLLEAFTKKNTLSEQYKDLVEPLILQCVSSASTWTGRYFVLRTLMICAGVIKLHLNQQVQNLISTFMDGGDGLSTVVHQRRRHERIKLQNLCDDGPADFIGDAVIMLLDVARNERRRNELAAHIDKLKQLMQHLS</sequence>